<proteinExistence type="predicted"/>
<comment type="caution">
    <text evidence="1">The sequence shown here is derived from an EMBL/GenBank/DDBJ whole genome shotgun (WGS) entry which is preliminary data.</text>
</comment>
<dbReference type="AlphaFoldDB" id="A0A5B7J8W0"/>
<dbReference type="Proteomes" id="UP000324222">
    <property type="component" value="Unassembled WGS sequence"/>
</dbReference>
<evidence type="ECO:0000313" key="2">
    <source>
        <dbReference type="Proteomes" id="UP000324222"/>
    </source>
</evidence>
<gene>
    <name evidence="1" type="ORF">E2C01_089475</name>
</gene>
<evidence type="ECO:0000313" key="1">
    <source>
        <dbReference type="EMBL" id="MPC94311.1"/>
    </source>
</evidence>
<keyword evidence="2" id="KW-1185">Reference proteome</keyword>
<name>A0A5B7J8W0_PORTR</name>
<protein>
    <submittedName>
        <fullName evidence="1">Uncharacterized protein</fullName>
    </submittedName>
</protein>
<sequence>MMSLATDSGDSGDLAVSSSCDLFSLACCLSPRY</sequence>
<organism evidence="1 2">
    <name type="scientific">Portunus trituberculatus</name>
    <name type="common">Swimming crab</name>
    <name type="synonym">Neptunus trituberculatus</name>
    <dbReference type="NCBI Taxonomy" id="210409"/>
    <lineage>
        <taxon>Eukaryota</taxon>
        <taxon>Metazoa</taxon>
        <taxon>Ecdysozoa</taxon>
        <taxon>Arthropoda</taxon>
        <taxon>Crustacea</taxon>
        <taxon>Multicrustacea</taxon>
        <taxon>Malacostraca</taxon>
        <taxon>Eumalacostraca</taxon>
        <taxon>Eucarida</taxon>
        <taxon>Decapoda</taxon>
        <taxon>Pleocyemata</taxon>
        <taxon>Brachyura</taxon>
        <taxon>Eubrachyura</taxon>
        <taxon>Portunoidea</taxon>
        <taxon>Portunidae</taxon>
        <taxon>Portuninae</taxon>
        <taxon>Portunus</taxon>
    </lineage>
</organism>
<accession>A0A5B7J8W0</accession>
<dbReference type="EMBL" id="VSRR010098021">
    <property type="protein sequence ID" value="MPC94311.1"/>
    <property type="molecule type" value="Genomic_DNA"/>
</dbReference>
<reference evidence="1 2" key="1">
    <citation type="submission" date="2019-05" db="EMBL/GenBank/DDBJ databases">
        <title>Another draft genome of Portunus trituberculatus and its Hox gene families provides insights of decapod evolution.</title>
        <authorList>
            <person name="Jeong J.-H."/>
            <person name="Song I."/>
            <person name="Kim S."/>
            <person name="Choi T."/>
            <person name="Kim D."/>
            <person name="Ryu S."/>
            <person name="Kim W."/>
        </authorList>
    </citation>
    <scope>NUCLEOTIDE SEQUENCE [LARGE SCALE GENOMIC DNA]</scope>
    <source>
        <tissue evidence="1">Muscle</tissue>
    </source>
</reference>